<dbReference type="EMBL" id="CAJNOM010000285">
    <property type="protein sequence ID" value="CAF1320647.1"/>
    <property type="molecule type" value="Genomic_DNA"/>
</dbReference>
<evidence type="ECO:0000313" key="6">
    <source>
        <dbReference type="Proteomes" id="UP000663877"/>
    </source>
</evidence>
<accession>A0A814JJT0</accession>
<dbReference type="Pfam" id="PF08524">
    <property type="entry name" value="rRNA_processing"/>
    <property type="match status" value="1"/>
</dbReference>
<gene>
    <name evidence="2" type="ORF">BJG266_LOCUS17939</name>
    <name evidence="3" type="ORF">QVE165_LOCUS29312</name>
    <name evidence="4" type="ORF">QVE165_LOCUS32322</name>
</gene>
<proteinExistence type="predicted"/>
<keyword evidence="5" id="KW-1185">Reference proteome</keyword>
<comment type="caution">
    <text evidence="2">The sequence shown here is derived from an EMBL/GenBank/DDBJ whole genome shotgun (WGS) entry which is preliminary data.</text>
</comment>
<organism evidence="2 6">
    <name type="scientific">Adineta steineri</name>
    <dbReference type="NCBI Taxonomy" id="433720"/>
    <lineage>
        <taxon>Eukaryota</taxon>
        <taxon>Metazoa</taxon>
        <taxon>Spiralia</taxon>
        <taxon>Gnathifera</taxon>
        <taxon>Rotifera</taxon>
        <taxon>Eurotatoria</taxon>
        <taxon>Bdelloidea</taxon>
        <taxon>Adinetida</taxon>
        <taxon>Adinetidae</taxon>
        <taxon>Adineta</taxon>
    </lineage>
</organism>
<dbReference type="OrthoDB" id="10031609at2759"/>
<evidence type="ECO:0000313" key="2">
    <source>
        <dbReference type="EMBL" id="CAF1038636.1"/>
    </source>
</evidence>
<dbReference type="InterPro" id="IPR013730">
    <property type="entry name" value="Fyv7/TAP26"/>
</dbReference>
<dbReference type="Proteomes" id="UP000663877">
    <property type="component" value="Unassembled WGS sequence"/>
</dbReference>
<dbReference type="AlphaFoldDB" id="A0A814JJT0"/>
<evidence type="ECO:0000313" key="4">
    <source>
        <dbReference type="EMBL" id="CAF1320647.1"/>
    </source>
</evidence>
<name>A0A814JJT0_9BILA</name>
<evidence type="ECO:0000313" key="5">
    <source>
        <dbReference type="Proteomes" id="UP000663832"/>
    </source>
</evidence>
<dbReference type="Proteomes" id="UP000663832">
    <property type="component" value="Unassembled WGS sequence"/>
</dbReference>
<protein>
    <recommendedName>
        <fullName evidence="7">Thyroid transcription factor 1-associated protein 26</fullName>
    </recommendedName>
</protein>
<feature type="region of interest" description="Disordered" evidence="1">
    <location>
        <begin position="1"/>
        <end position="47"/>
    </location>
</feature>
<evidence type="ECO:0000256" key="1">
    <source>
        <dbReference type="SAM" id="MobiDB-lite"/>
    </source>
</evidence>
<feature type="compositionally biased region" description="Basic and acidic residues" evidence="1">
    <location>
        <begin position="22"/>
        <end position="46"/>
    </location>
</feature>
<sequence>MKPNNFKPPVEKIRKRKSHNQKIHDAHVLRTQEKESAKQTQDEHRQAVKSAMDQYKTNKQNRLKKLVKKTRRGQPVMKGQIDLLLDKIQKEKEKEKQ</sequence>
<dbReference type="EMBL" id="CAJNOM010000234">
    <property type="protein sequence ID" value="CAF1265853.1"/>
    <property type="molecule type" value="Genomic_DNA"/>
</dbReference>
<evidence type="ECO:0000313" key="3">
    <source>
        <dbReference type="EMBL" id="CAF1265853.1"/>
    </source>
</evidence>
<dbReference type="PRINTS" id="PR01854">
    <property type="entry name" value="BR22PROTEIN"/>
</dbReference>
<dbReference type="EMBL" id="CAJNOI010000089">
    <property type="protein sequence ID" value="CAF1038636.1"/>
    <property type="molecule type" value="Genomic_DNA"/>
</dbReference>
<evidence type="ECO:0008006" key="7">
    <source>
        <dbReference type="Google" id="ProtNLM"/>
    </source>
</evidence>
<reference evidence="2" key="1">
    <citation type="submission" date="2021-02" db="EMBL/GenBank/DDBJ databases">
        <authorList>
            <person name="Nowell W R."/>
        </authorList>
    </citation>
    <scope>NUCLEOTIDE SEQUENCE</scope>
</reference>